<dbReference type="EMBL" id="FOZG01000002">
    <property type="protein sequence ID" value="SFR96419.1"/>
    <property type="molecule type" value="Genomic_DNA"/>
</dbReference>
<accession>A0A1I6KYW9</accession>
<keyword evidence="2" id="KW-0732">Signal</keyword>
<dbReference type="STRING" id="1166337.SAMN05192580_1999"/>
<protein>
    <recommendedName>
        <fullName evidence="5">Invasion protein IalB, involved in pathogenesis</fullName>
    </recommendedName>
</protein>
<feature type="chain" id="PRO_5011505170" description="Invasion protein IalB, involved in pathogenesis" evidence="2">
    <location>
        <begin position="23"/>
        <end position="193"/>
    </location>
</feature>
<evidence type="ECO:0000256" key="2">
    <source>
        <dbReference type="SAM" id="SignalP"/>
    </source>
</evidence>
<keyword evidence="4" id="KW-1185">Reference proteome</keyword>
<sequence>MGRFLPIAASAASLLLATPSFAKDYATRDVGEWTVSASSDRQGCFLTRSFDGPRETTLLLGLDVDGSNRLTILNPNWSIRAKEQIKLTYRLSNASFPRHLAVGIAADGKKGFVTSFGAAFPSTFAASRFLHITRGSVPVEELSLEGSGAAVAELRKCVDVYRGAPAPAAPSKAGKSRIPLDPFASDTSRKSRK</sequence>
<gene>
    <name evidence="3" type="ORF">SAMN05192580_1999</name>
</gene>
<name>A0A1I6KYW9_9SPHN</name>
<dbReference type="Proteomes" id="UP000198824">
    <property type="component" value="Unassembled WGS sequence"/>
</dbReference>
<dbReference type="AlphaFoldDB" id="A0A1I6KYW9"/>
<evidence type="ECO:0008006" key="5">
    <source>
        <dbReference type="Google" id="ProtNLM"/>
    </source>
</evidence>
<feature type="signal peptide" evidence="2">
    <location>
        <begin position="1"/>
        <end position="22"/>
    </location>
</feature>
<reference evidence="3 4" key="1">
    <citation type="submission" date="2016-10" db="EMBL/GenBank/DDBJ databases">
        <authorList>
            <person name="de Groot N.N."/>
        </authorList>
    </citation>
    <scope>NUCLEOTIDE SEQUENCE [LARGE SCALE GENOMIC DNA]</scope>
    <source>
        <strain evidence="3 4">S5-249</strain>
    </source>
</reference>
<evidence type="ECO:0000313" key="4">
    <source>
        <dbReference type="Proteomes" id="UP000198824"/>
    </source>
</evidence>
<organism evidence="3 4">
    <name type="scientific">Sphingomonas jatrophae</name>
    <dbReference type="NCBI Taxonomy" id="1166337"/>
    <lineage>
        <taxon>Bacteria</taxon>
        <taxon>Pseudomonadati</taxon>
        <taxon>Pseudomonadota</taxon>
        <taxon>Alphaproteobacteria</taxon>
        <taxon>Sphingomonadales</taxon>
        <taxon>Sphingomonadaceae</taxon>
        <taxon>Sphingomonas</taxon>
    </lineage>
</organism>
<feature type="region of interest" description="Disordered" evidence="1">
    <location>
        <begin position="166"/>
        <end position="193"/>
    </location>
</feature>
<dbReference type="RefSeq" id="WP_093314163.1">
    <property type="nucleotide sequence ID" value="NZ_FOZG01000002.1"/>
</dbReference>
<proteinExistence type="predicted"/>
<dbReference type="OrthoDB" id="7584630at2"/>
<evidence type="ECO:0000313" key="3">
    <source>
        <dbReference type="EMBL" id="SFR96419.1"/>
    </source>
</evidence>
<evidence type="ECO:0000256" key="1">
    <source>
        <dbReference type="SAM" id="MobiDB-lite"/>
    </source>
</evidence>